<sequence length="115" mass="11752">VTVTDEHGASVTRDITITVTGTNDAPEIVASTNAGATVQATTDVTGAVTEDSGPATLTDSGVIAFHDVDYQDLHTASFTRTGGTAHGTFALDASVTEGDYEQDGSIGWTYAIDNA</sequence>
<feature type="non-terminal residue" evidence="1">
    <location>
        <position position="115"/>
    </location>
</feature>
<accession>A0ABV7IR93</accession>
<organism evidence="1 2">
    <name type="scientific">Novosphingobium bradum</name>
    <dbReference type="NCBI Taxonomy" id="1737444"/>
    <lineage>
        <taxon>Bacteria</taxon>
        <taxon>Pseudomonadati</taxon>
        <taxon>Pseudomonadota</taxon>
        <taxon>Alphaproteobacteria</taxon>
        <taxon>Sphingomonadales</taxon>
        <taxon>Sphingomonadaceae</taxon>
        <taxon>Novosphingobium</taxon>
    </lineage>
</organism>
<evidence type="ECO:0000313" key="2">
    <source>
        <dbReference type="Proteomes" id="UP001595604"/>
    </source>
</evidence>
<keyword evidence="2" id="KW-1185">Reference proteome</keyword>
<dbReference type="RefSeq" id="WP_379510559.1">
    <property type="nucleotide sequence ID" value="NZ_JBHRTQ010000010.1"/>
</dbReference>
<gene>
    <name evidence="1" type="ORF">ACFOD9_13095</name>
</gene>
<evidence type="ECO:0008006" key="3">
    <source>
        <dbReference type="Google" id="ProtNLM"/>
    </source>
</evidence>
<protein>
    <recommendedName>
        <fullName evidence="3">RapA2 cadherin-like domain-containing protein</fullName>
    </recommendedName>
</protein>
<reference evidence="2" key="1">
    <citation type="journal article" date="2019" name="Int. J. Syst. Evol. Microbiol.">
        <title>The Global Catalogue of Microorganisms (GCM) 10K type strain sequencing project: providing services to taxonomists for standard genome sequencing and annotation.</title>
        <authorList>
            <consortium name="The Broad Institute Genomics Platform"/>
            <consortium name="The Broad Institute Genome Sequencing Center for Infectious Disease"/>
            <person name="Wu L."/>
            <person name="Ma J."/>
        </authorList>
    </citation>
    <scope>NUCLEOTIDE SEQUENCE [LARGE SCALE GENOMIC DNA]</scope>
    <source>
        <strain evidence="2">KCTC 42984</strain>
    </source>
</reference>
<dbReference type="EMBL" id="JBHRTQ010000010">
    <property type="protein sequence ID" value="MFC3175190.1"/>
    <property type="molecule type" value="Genomic_DNA"/>
</dbReference>
<dbReference type="Proteomes" id="UP001595604">
    <property type="component" value="Unassembled WGS sequence"/>
</dbReference>
<feature type="non-terminal residue" evidence="1">
    <location>
        <position position="1"/>
    </location>
</feature>
<comment type="caution">
    <text evidence="1">The sequence shown here is derived from an EMBL/GenBank/DDBJ whole genome shotgun (WGS) entry which is preliminary data.</text>
</comment>
<name>A0ABV7IR93_9SPHN</name>
<evidence type="ECO:0000313" key="1">
    <source>
        <dbReference type="EMBL" id="MFC3175190.1"/>
    </source>
</evidence>
<proteinExistence type="predicted"/>